<dbReference type="Proteomes" id="UP001497516">
    <property type="component" value="Chromosome 4"/>
</dbReference>
<evidence type="ECO:0000313" key="3">
    <source>
        <dbReference type="Proteomes" id="UP001497516"/>
    </source>
</evidence>
<evidence type="ECO:0000256" key="1">
    <source>
        <dbReference type="SAM" id="MobiDB-lite"/>
    </source>
</evidence>
<keyword evidence="3" id="KW-1185">Reference proteome</keyword>
<proteinExistence type="predicted"/>
<protein>
    <submittedName>
        <fullName evidence="2">Uncharacterized protein</fullName>
    </submittedName>
</protein>
<reference evidence="2 3" key="1">
    <citation type="submission" date="2024-04" db="EMBL/GenBank/DDBJ databases">
        <authorList>
            <person name="Fracassetti M."/>
        </authorList>
    </citation>
    <scope>NUCLEOTIDE SEQUENCE [LARGE SCALE GENOMIC DNA]</scope>
</reference>
<feature type="compositionally biased region" description="Gly residues" evidence="1">
    <location>
        <begin position="115"/>
        <end position="154"/>
    </location>
</feature>
<feature type="compositionally biased region" description="Basic and acidic residues" evidence="1">
    <location>
        <begin position="69"/>
        <end position="94"/>
    </location>
</feature>
<name>A0AAV2EDG1_9ROSI</name>
<feature type="region of interest" description="Disordered" evidence="1">
    <location>
        <begin position="69"/>
        <end position="165"/>
    </location>
</feature>
<evidence type="ECO:0000313" key="2">
    <source>
        <dbReference type="EMBL" id="CAL1383732.1"/>
    </source>
</evidence>
<feature type="compositionally biased region" description="Basic residues" evidence="1">
    <location>
        <begin position="155"/>
        <end position="165"/>
    </location>
</feature>
<dbReference type="AlphaFoldDB" id="A0AAV2EDG1"/>
<organism evidence="2 3">
    <name type="scientific">Linum trigynum</name>
    <dbReference type="NCBI Taxonomy" id="586398"/>
    <lineage>
        <taxon>Eukaryota</taxon>
        <taxon>Viridiplantae</taxon>
        <taxon>Streptophyta</taxon>
        <taxon>Embryophyta</taxon>
        <taxon>Tracheophyta</taxon>
        <taxon>Spermatophyta</taxon>
        <taxon>Magnoliopsida</taxon>
        <taxon>eudicotyledons</taxon>
        <taxon>Gunneridae</taxon>
        <taxon>Pentapetalae</taxon>
        <taxon>rosids</taxon>
        <taxon>fabids</taxon>
        <taxon>Malpighiales</taxon>
        <taxon>Linaceae</taxon>
        <taxon>Linum</taxon>
    </lineage>
</organism>
<sequence length="165" mass="17108">MVSTKSMQAAEKAAKAAQEQAVAAVTMGLPSSGDGGQGVPSPRDGELEDETEIETIRATMDRLVVAFERERVERPAERPEREEETRRIWSRFDEVQATLETLRGAPNPPPKSNAGGAGEGGLSATGEPPAGGGAERSGLVAAGGRGDGDGCGGGRGRRGRPGRRD</sequence>
<dbReference type="EMBL" id="OZ034817">
    <property type="protein sequence ID" value="CAL1383732.1"/>
    <property type="molecule type" value="Genomic_DNA"/>
</dbReference>
<feature type="region of interest" description="Disordered" evidence="1">
    <location>
        <begin position="28"/>
        <end position="54"/>
    </location>
</feature>
<accession>A0AAV2EDG1</accession>
<gene>
    <name evidence="2" type="ORF">LTRI10_LOCUS24988</name>
</gene>